<dbReference type="AlphaFoldDB" id="A0A2N0NXS5"/>
<evidence type="ECO:0000313" key="2">
    <source>
        <dbReference type="Proteomes" id="UP000232722"/>
    </source>
</evidence>
<gene>
    <name evidence="1" type="ORF">RhiirA5_429814</name>
</gene>
<protein>
    <submittedName>
        <fullName evidence="1">Uncharacterized protein</fullName>
    </submittedName>
</protein>
<dbReference type="EMBL" id="LLXJ01002221">
    <property type="protein sequence ID" value="PKB99371.1"/>
    <property type="molecule type" value="Genomic_DNA"/>
</dbReference>
<comment type="caution">
    <text evidence="1">The sequence shown here is derived from an EMBL/GenBank/DDBJ whole genome shotgun (WGS) entry which is preliminary data.</text>
</comment>
<dbReference type="Proteomes" id="UP000232722">
    <property type="component" value="Unassembled WGS sequence"/>
</dbReference>
<accession>A0A2N0NXS5</accession>
<organism evidence="1 2">
    <name type="scientific">Rhizophagus irregularis</name>
    <dbReference type="NCBI Taxonomy" id="588596"/>
    <lineage>
        <taxon>Eukaryota</taxon>
        <taxon>Fungi</taxon>
        <taxon>Fungi incertae sedis</taxon>
        <taxon>Mucoromycota</taxon>
        <taxon>Glomeromycotina</taxon>
        <taxon>Glomeromycetes</taxon>
        <taxon>Glomerales</taxon>
        <taxon>Glomeraceae</taxon>
        <taxon>Rhizophagus</taxon>
    </lineage>
</organism>
<proteinExistence type="predicted"/>
<evidence type="ECO:0000313" key="1">
    <source>
        <dbReference type="EMBL" id="PKB99371.1"/>
    </source>
</evidence>
<name>A0A2N0NXS5_9GLOM</name>
<reference evidence="1 2" key="2">
    <citation type="submission" date="2017-09" db="EMBL/GenBank/DDBJ databases">
        <title>Extensive intraspecific genome diversity in a model arbuscular mycorrhizal fungus.</title>
        <authorList>
            <person name="Chen E.C."/>
            <person name="Morin E."/>
            <person name="Beaudet D."/>
            <person name="Noel J."/>
            <person name="Ndikumana S."/>
            <person name="Charron P."/>
            <person name="St-Onge C."/>
            <person name="Giorgi J."/>
            <person name="Grigoriev I.V."/>
            <person name="Roux C."/>
            <person name="Martin F.M."/>
            <person name="Corradi N."/>
        </authorList>
    </citation>
    <scope>NUCLEOTIDE SEQUENCE [LARGE SCALE GENOMIC DNA]</scope>
    <source>
        <strain evidence="1 2">A5</strain>
    </source>
</reference>
<sequence length="61" mass="6730">MNCAILAQGGSFNLLDTIFCGSLGLFGRMRFCFDGPGHLDFIFRILISGKVALKMGFRQVK</sequence>
<reference evidence="1 2" key="1">
    <citation type="submission" date="2016-04" db="EMBL/GenBank/DDBJ databases">
        <title>Genome analyses suggest a sexual origin of heterokaryosis in a supposedly ancient asexual fungus.</title>
        <authorList>
            <person name="Ropars J."/>
            <person name="Sedzielewska K."/>
            <person name="Noel J."/>
            <person name="Charron P."/>
            <person name="Farinelli L."/>
            <person name="Marton T."/>
            <person name="Kruger M."/>
            <person name="Pelin A."/>
            <person name="Brachmann A."/>
            <person name="Corradi N."/>
        </authorList>
    </citation>
    <scope>NUCLEOTIDE SEQUENCE [LARGE SCALE GENOMIC DNA]</scope>
    <source>
        <strain evidence="1 2">A5</strain>
    </source>
</reference>